<sequence length="130" mass="15352">MESQGYWLRGPDRTETCKIHRFELIRRILSQVELLFNLALIQRKWLRSEDSQQVADKVGHPKNAQVGQSVTQINRRNEVEGMDWVRRHDRYELQSLRLPMQFRRAVGKDTFVTLWIATSMPKKRTGAKGM</sequence>
<dbReference type="EMBL" id="CP049217">
    <property type="protein sequence ID" value="QTG14553.1"/>
    <property type="molecule type" value="Genomic_DNA"/>
</dbReference>
<proteinExistence type="predicted"/>
<organism evidence="1 2">
    <name type="scientific">Agrobacterium tumefaciens</name>
    <dbReference type="NCBI Taxonomy" id="358"/>
    <lineage>
        <taxon>Bacteria</taxon>
        <taxon>Pseudomonadati</taxon>
        <taxon>Pseudomonadota</taxon>
        <taxon>Alphaproteobacteria</taxon>
        <taxon>Hyphomicrobiales</taxon>
        <taxon>Rhizobiaceae</taxon>
        <taxon>Rhizobium/Agrobacterium group</taxon>
        <taxon>Agrobacterium</taxon>
        <taxon>Agrobacterium tumefaciens complex</taxon>
    </lineage>
</organism>
<dbReference type="Proteomes" id="UP000663946">
    <property type="component" value="Chromosome 2"/>
</dbReference>
<dbReference type="RefSeq" id="WP_111790946.1">
    <property type="nucleotide sequence ID" value="NZ_CP049217.1"/>
</dbReference>
<gene>
    <name evidence="1" type="ORF">G6M86_14570</name>
</gene>
<protein>
    <submittedName>
        <fullName evidence="1">Uncharacterized protein</fullName>
    </submittedName>
</protein>
<name>A0AAJ4N471_AGRTU</name>
<dbReference type="AlphaFoldDB" id="A0AAJ4N471"/>
<accession>A0AAJ4N471</accession>
<evidence type="ECO:0000313" key="1">
    <source>
        <dbReference type="EMBL" id="QTG14553.1"/>
    </source>
</evidence>
<evidence type="ECO:0000313" key="2">
    <source>
        <dbReference type="Proteomes" id="UP000663946"/>
    </source>
</evidence>
<reference evidence="1" key="1">
    <citation type="submission" date="2020-02" db="EMBL/GenBank/DDBJ databases">
        <title>Unexpected conservation and global transmission of agrobacterial virulence plasmids.</title>
        <authorList>
            <person name="Weisberg A.J."/>
            <person name="Davis E.W. II"/>
            <person name="Tabima J.R."/>
            <person name="Belcher M.S."/>
            <person name="Miller M."/>
            <person name="Kuo C.-H."/>
            <person name="Loper J.E."/>
            <person name="Grunwald N.J."/>
            <person name="Putnam M.L."/>
            <person name="Chang J.H."/>
        </authorList>
    </citation>
    <scope>NUCLEOTIDE SEQUENCE</scope>
    <source>
        <strain evidence="1">Q15/94</strain>
    </source>
</reference>